<evidence type="ECO:0000313" key="1">
    <source>
        <dbReference type="EMBL" id="GAA2417141.1"/>
    </source>
</evidence>
<reference evidence="1 2" key="1">
    <citation type="journal article" date="2019" name="Int. J. Syst. Evol. Microbiol.">
        <title>The Global Catalogue of Microorganisms (GCM) 10K type strain sequencing project: providing services to taxonomists for standard genome sequencing and annotation.</title>
        <authorList>
            <consortium name="The Broad Institute Genomics Platform"/>
            <consortium name="The Broad Institute Genome Sequencing Center for Infectious Disease"/>
            <person name="Wu L."/>
            <person name="Ma J."/>
        </authorList>
    </citation>
    <scope>NUCLEOTIDE SEQUENCE [LARGE SCALE GENOMIC DNA]</scope>
    <source>
        <strain evidence="1 2">JCM 3325</strain>
    </source>
</reference>
<proteinExistence type="predicted"/>
<name>A0ABN3IXZ4_9ACTN</name>
<sequence>MSAMALEPKTQEEILLEGFLDLRTPEGFRAELIDGEIVVTPPPAATMRTRSR</sequence>
<evidence type="ECO:0000313" key="2">
    <source>
        <dbReference type="Proteomes" id="UP001501231"/>
    </source>
</evidence>
<dbReference type="EMBL" id="BAAARW010000011">
    <property type="protein sequence ID" value="GAA2417141.1"/>
    <property type="molecule type" value="Genomic_DNA"/>
</dbReference>
<gene>
    <name evidence="1" type="ORF">GCM10010191_29550</name>
</gene>
<protein>
    <recommendedName>
        <fullName evidence="3">Uma2 family endonuclease</fullName>
    </recommendedName>
</protein>
<comment type="caution">
    <text evidence="1">The sequence shown here is derived from an EMBL/GenBank/DDBJ whole genome shotgun (WGS) entry which is preliminary data.</text>
</comment>
<evidence type="ECO:0008006" key="3">
    <source>
        <dbReference type="Google" id="ProtNLM"/>
    </source>
</evidence>
<organism evidence="1 2">
    <name type="scientific">Actinomadura vinacea</name>
    <dbReference type="NCBI Taxonomy" id="115336"/>
    <lineage>
        <taxon>Bacteria</taxon>
        <taxon>Bacillati</taxon>
        <taxon>Actinomycetota</taxon>
        <taxon>Actinomycetes</taxon>
        <taxon>Streptosporangiales</taxon>
        <taxon>Thermomonosporaceae</taxon>
        <taxon>Actinomadura</taxon>
    </lineage>
</organism>
<keyword evidence="2" id="KW-1185">Reference proteome</keyword>
<accession>A0ABN3IXZ4</accession>
<dbReference type="Proteomes" id="UP001501231">
    <property type="component" value="Unassembled WGS sequence"/>
</dbReference>